<dbReference type="AlphaFoldDB" id="A0A382VKR8"/>
<dbReference type="NCBIfam" id="TIGR02436">
    <property type="entry name" value="four helix bundle protein"/>
    <property type="match status" value="1"/>
</dbReference>
<dbReference type="PANTHER" id="PTHR38471">
    <property type="entry name" value="FOUR HELIX BUNDLE PROTEIN"/>
    <property type="match status" value="1"/>
</dbReference>
<protein>
    <recommendedName>
        <fullName evidence="2">Four helix bundle protein</fullName>
    </recommendedName>
</protein>
<accession>A0A382VKR8</accession>
<sequence>MIKYQFAICNLKAMKKDNPLKDKSYAFAVRIVKMYKYLCDKKHEYVLSKQVLRSGTSIGANIVEANGAISKDDFSAKMSIAYKEALETKYWLDLLKDSGYLESKGYDELYQEADEISRMLFAVLKSTGRVRSISKDQ</sequence>
<dbReference type="Pfam" id="PF05635">
    <property type="entry name" value="23S_rRNA_IVP"/>
    <property type="match status" value="1"/>
</dbReference>
<organism evidence="1">
    <name type="scientific">marine metagenome</name>
    <dbReference type="NCBI Taxonomy" id="408172"/>
    <lineage>
        <taxon>unclassified sequences</taxon>
        <taxon>metagenomes</taxon>
        <taxon>ecological metagenomes</taxon>
    </lineage>
</organism>
<dbReference type="PANTHER" id="PTHR38471:SF2">
    <property type="entry name" value="FOUR HELIX BUNDLE PROTEIN"/>
    <property type="match status" value="1"/>
</dbReference>
<dbReference type="PIRSF" id="PIRSF035652">
    <property type="entry name" value="CHP02436"/>
    <property type="match status" value="1"/>
</dbReference>
<gene>
    <name evidence="1" type="ORF">METZ01_LOCUS399976</name>
</gene>
<evidence type="ECO:0000313" key="1">
    <source>
        <dbReference type="EMBL" id="SVD47122.1"/>
    </source>
</evidence>
<dbReference type="SUPFAM" id="SSF158446">
    <property type="entry name" value="IVS-encoded protein-like"/>
    <property type="match status" value="1"/>
</dbReference>
<name>A0A382VKR8_9ZZZZ</name>
<dbReference type="EMBL" id="UINC01152766">
    <property type="protein sequence ID" value="SVD47122.1"/>
    <property type="molecule type" value="Genomic_DNA"/>
</dbReference>
<dbReference type="InterPro" id="IPR012657">
    <property type="entry name" value="23S_rRNA-intervening_sequence"/>
</dbReference>
<evidence type="ECO:0008006" key="2">
    <source>
        <dbReference type="Google" id="ProtNLM"/>
    </source>
</evidence>
<reference evidence="1" key="1">
    <citation type="submission" date="2018-05" db="EMBL/GenBank/DDBJ databases">
        <authorList>
            <person name="Lanie J.A."/>
            <person name="Ng W.-L."/>
            <person name="Kazmierczak K.M."/>
            <person name="Andrzejewski T.M."/>
            <person name="Davidsen T.M."/>
            <person name="Wayne K.J."/>
            <person name="Tettelin H."/>
            <person name="Glass J.I."/>
            <person name="Rusch D."/>
            <person name="Podicherti R."/>
            <person name="Tsui H.-C.T."/>
            <person name="Winkler M.E."/>
        </authorList>
    </citation>
    <scope>NUCLEOTIDE SEQUENCE</scope>
</reference>
<dbReference type="InterPro" id="IPR036583">
    <property type="entry name" value="23S_rRNA_IVS_sf"/>
</dbReference>
<proteinExistence type="predicted"/>
<dbReference type="Gene3D" id="1.20.1440.60">
    <property type="entry name" value="23S rRNA-intervening sequence"/>
    <property type="match status" value="1"/>
</dbReference>